<dbReference type="EMBL" id="JAPDGR010000309">
    <property type="protein sequence ID" value="KAJ2991769.1"/>
    <property type="molecule type" value="Genomic_DNA"/>
</dbReference>
<protein>
    <submittedName>
        <fullName evidence="1">Uncharacterized protein</fullName>
    </submittedName>
</protein>
<organism evidence="1 2">
    <name type="scientific">Xylaria curta</name>
    <dbReference type="NCBI Taxonomy" id="42375"/>
    <lineage>
        <taxon>Eukaryota</taxon>
        <taxon>Fungi</taxon>
        <taxon>Dikarya</taxon>
        <taxon>Ascomycota</taxon>
        <taxon>Pezizomycotina</taxon>
        <taxon>Sordariomycetes</taxon>
        <taxon>Xylariomycetidae</taxon>
        <taxon>Xylariales</taxon>
        <taxon>Xylariaceae</taxon>
        <taxon>Xylaria</taxon>
    </lineage>
</organism>
<sequence>MIQSPLQTFHLSQPKQPPSLPHQPLSTLIAKTTETRIEAARRHPGEPGPSTGGDAISPFLSDQCSSDSFHAESGRAWDDSIGRTVVPQPSTVDHVVRRPEICANCVGLIQAGKPHPHFSSITAATTDTVSKMSLMIFPNKKFPYAEGDEITDAQLQQYKNKYRAVDPRAGWKATIAEWALVWQVVGTILILGLLKWIYDGIMLSIKPRSVKAAMTRASILGLGSMAVLDIDLFGLPKVRGLQIVYLPGS</sequence>
<proteinExistence type="predicted"/>
<comment type="caution">
    <text evidence="1">The sequence shown here is derived from an EMBL/GenBank/DDBJ whole genome shotgun (WGS) entry which is preliminary data.</text>
</comment>
<name>A0ACC1PHC3_9PEZI</name>
<reference evidence="1" key="1">
    <citation type="submission" date="2022-10" db="EMBL/GenBank/DDBJ databases">
        <title>Genome Sequence of Xylaria curta.</title>
        <authorList>
            <person name="Buettner E."/>
        </authorList>
    </citation>
    <scope>NUCLEOTIDE SEQUENCE</scope>
    <source>
        <strain evidence="1">Babe10</strain>
    </source>
</reference>
<evidence type="ECO:0000313" key="1">
    <source>
        <dbReference type="EMBL" id="KAJ2991769.1"/>
    </source>
</evidence>
<accession>A0ACC1PHC3</accession>
<dbReference type="Proteomes" id="UP001143856">
    <property type="component" value="Unassembled WGS sequence"/>
</dbReference>
<keyword evidence="2" id="KW-1185">Reference proteome</keyword>
<gene>
    <name evidence="1" type="ORF">NUW58_g2401</name>
</gene>
<evidence type="ECO:0000313" key="2">
    <source>
        <dbReference type="Proteomes" id="UP001143856"/>
    </source>
</evidence>